<keyword evidence="2" id="KW-1133">Transmembrane helix</keyword>
<evidence type="ECO:0000313" key="3">
    <source>
        <dbReference type="EMBL" id="MEF2254915.1"/>
    </source>
</evidence>
<dbReference type="EMBL" id="JAZHOV010000003">
    <property type="protein sequence ID" value="MEF2254915.1"/>
    <property type="molecule type" value="Genomic_DNA"/>
</dbReference>
<accession>A0ABU7V5K0</accession>
<feature type="region of interest" description="Disordered" evidence="1">
    <location>
        <begin position="318"/>
        <end position="350"/>
    </location>
</feature>
<keyword evidence="2" id="KW-0812">Transmembrane</keyword>
<sequence length="446" mass="46894">MSDAMPGWADDPFLIAFTPLRRVTTRESPYAGTLVRSPAGVHLLIDPEQVPAGELFWTPQEDTHVLRALDVVHMGTSRSEAAVGALVEACREPLETYLEVRDSLLAPVTEPECATIMISLLRGANELRAAASKDLGGAWWLSASARPVFALMPGAEPAAQSACRILNRLPLDDARGGSVRDAIVAVLRADDIRAGGIDACERAVFEWVEPGPLRPSSKPPAPVRLTPSPATVDSPLRAESRAVTPDEPAAFDRLVRGGDGGWHETLADVAASARGAMRSLRRRPRAERPVRRGRLVIAAVAVGVVLAVAVTFLTPDARTAPADNAPTGGGAPLPAIGEATSPDSGLEEESPDLSRVAGVILDAMSTCAGDAACVGTISERGDVAPAAGAATAPAALRTLHLVDEYGDVAVVRAEADSYPPQLVVIARHDDRWLLREVLDLTQPPSS</sequence>
<name>A0ABU7V5K0_9MICO</name>
<organism evidence="3 4">
    <name type="scientific">Microbacterium schleiferi</name>
    <dbReference type="NCBI Taxonomy" id="69362"/>
    <lineage>
        <taxon>Bacteria</taxon>
        <taxon>Bacillati</taxon>
        <taxon>Actinomycetota</taxon>
        <taxon>Actinomycetes</taxon>
        <taxon>Micrococcales</taxon>
        <taxon>Microbacteriaceae</taxon>
        <taxon>Microbacterium</taxon>
    </lineage>
</organism>
<keyword evidence="4" id="KW-1185">Reference proteome</keyword>
<evidence type="ECO:0000256" key="1">
    <source>
        <dbReference type="SAM" id="MobiDB-lite"/>
    </source>
</evidence>
<dbReference type="Proteomes" id="UP001351900">
    <property type="component" value="Unassembled WGS sequence"/>
</dbReference>
<feature type="transmembrane region" description="Helical" evidence="2">
    <location>
        <begin position="295"/>
        <end position="314"/>
    </location>
</feature>
<reference evidence="3 4" key="1">
    <citation type="submission" date="2024-01" db="EMBL/GenBank/DDBJ databases">
        <title>the genome sequence of strain Microbacterium schleiferi NBRC 15075.</title>
        <authorList>
            <person name="Ding Y."/>
            <person name="Zhang G."/>
        </authorList>
    </citation>
    <scope>NUCLEOTIDE SEQUENCE [LARGE SCALE GENOMIC DNA]</scope>
    <source>
        <strain evidence="3 4">NBRC 15075</strain>
    </source>
</reference>
<feature type="region of interest" description="Disordered" evidence="1">
    <location>
        <begin position="212"/>
        <end position="243"/>
    </location>
</feature>
<evidence type="ECO:0000313" key="4">
    <source>
        <dbReference type="Proteomes" id="UP001351900"/>
    </source>
</evidence>
<protein>
    <submittedName>
        <fullName evidence="3">Uncharacterized protein</fullName>
    </submittedName>
</protein>
<evidence type="ECO:0000256" key="2">
    <source>
        <dbReference type="SAM" id="Phobius"/>
    </source>
</evidence>
<proteinExistence type="predicted"/>
<keyword evidence="2" id="KW-0472">Membrane</keyword>
<comment type="caution">
    <text evidence="3">The sequence shown here is derived from an EMBL/GenBank/DDBJ whole genome shotgun (WGS) entry which is preliminary data.</text>
</comment>
<dbReference type="RefSeq" id="WP_331791326.1">
    <property type="nucleotide sequence ID" value="NZ_BAAAUO010000013.1"/>
</dbReference>
<gene>
    <name evidence="3" type="ORF">V2V91_07155</name>
</gene>